<dbReference type="HAMAP" id="MF_00401">
    <property type="entry name" value="Peroxiredoxin"/>
    <property type="match status" value="1"/>
</dbReference>
<dbReference type="SUPFAM" id="SSF52833">
    <property type="entry name" value="Thioredoxin-like"/>
    <property type="match status" value="1"/>
</dbReference>
<feature type="active site" description="Cysteine sulfenic acid (-SOH) intermediate" evidence="8">
    <location>
        <position position="49"/>
    </location>
</feature>
<organism evidence="11 12">
    <name type="scientific">Tistrella mobilis (strain KA081020-065)</name>
    <dbReference type="NCBI Taxonomy" id="1110502"/>
    <lineage>
        <taxon>Bacteria</taxon>
        <taxon>Pseudomonadati</taxon>
        <taxon>Pseudomonadota</taxon>
        <taxon>Alphaproteobacteria</taxon>
        <taxon>Geminicoccales</taxon>
        <taxon>Geminicoccaceae</taxon>
        <taxon>Tistrella</taxon>
    </lineage>
</organism>
<dbReference type="PATRIC" id="fig|1110502.3.peg.4795"/>
<dbReference type="GO" id="GO:0033554">
    <property type="term" value="P:cellular response to stress"/>
    <property type="evidence" value="ECO:0007669"/>
    <property type="project" value="TreeGrafter"/>
</dbReference>
<gene>
    <name evidence="11" type="ordered locus">TMO_b0534</name>
</gene>
<dbReference type="GO" id="GO:0042744">
    <property type="term" value="P:hydrogen peroxide catabolic process"/>
    <property type="evidence" value="ECO:0007669"/>
    <property type="project" value="TreeGrafter"/>
</dbReference>
<proteinExistence type="inferred from homology"/>
<keyword evidence="4 8" id="KW-0049">Antioxidant</keyword>
<comment type="caution">
    <text evidence="8">Lacks conserved residue(s) required for the propagation of feature annotation.</text>
</comment>
<dbReference type="InterPro" id="IPR050217">
    <property type="entry name" value="Peroxiredoxin"/>
</dbReference>
<evidence type="ECO:0000256" key="7">
    <source>
        <dbReference type="ARBA" id="ARBA00025719"/>
    </source>
</evidence>
<comment type="function">
    <text evidence="8">Thiol-specific peroxidase that catalyzes the reduction of hydrogen peroxide and organic hydroperoxides to water and alcohols, respectively. Plays a role in cell protection against oxidative stress by detoxifying peroxides.</text>
</comment>
<dbReference type="InterPro" id="IPR022915">
    <property type="entry name" value="Peroxiredoxin_TDXH"/>
</dbReference>
<dbReference type="NCBIfam" id="NF009668">
    <property type="entry name" value="PRK13189.1"/>
    <property type="match status" value="1"/>
</dbReference>
<evidence type="ECO:0000259" key="10">
    <source>
        <dbReference type="PROSITE" id="PS51352"/>
    </source>
</evidence>
<dbReference type="InterPro" id="IPR013766">
    <property type="entry name" value="Thioredoxin_domain"/>
</dbReference>
<comment type="miscellaneous">
    <text evidence="8">The active site is a conserved redox-active cysteine residue, the peroxidatic cysteine (C(P)), which makes the nucleophilic attack on the peroxide substrate. The peroxide oxidizes the C(P)-SH to cysteine sulfenic acid (C(P)-SOH), which then reacts with another cysteine residue, the resolving cysteine (C(R)), to form a disulfide bridge. The disulfide is subsequently reduced by an appropriate electron donor to complete the catalytic cycle. In this 1-Cys peroxiredoxin, no C(R) is present and C(P) instead forms a disulfide with a cysteine from another protein or with a small thiol molecule.</text>
</comment>
<dbReference type="PANTHER" id="PTHR10681:SF171">
    <property type="entry name" value="PEROXIREDOXIN 4"/>
    <property type="match status" value="1"/>
</dbReference>
<dbReference type="AlphaFoldDB" id="I3TUV4"/>
<geneLocation type="plasmid" evidence="11 12">
    <name>pTM2</name>
</geneLocation>
<dbReference type="Gene3D" id="3.40.30.10">
    <property type="entry name" value="Glutaredoxin"/>
    <property type="match status" value="1"/>
</dbReference>
<feature type="active site" description="Cysteine sulfenic acid (-SOH) intermediate; for peroxidase activity" evidence="9">
    <location>
        <position position="49"/>
    </location>
</feature>
<dbReference type="GO" id="GO:0005829">
    <property type="term" value="C:cytosol"/>
    <property type="evidence" value="ECO:0007669"/>
    <property type="project" value="TreeGrafter"/>
</dbReference>
<evidence type="ECO:0000256" key="5">
    <source>
        <dbReference type="ARBA" id="ARBA00023002"/>
    </source>
</evidence>
<dbReference type="InterPro" id="IPR024706">
    <property type="entry name" value="Peroxiredoxin_AhpC-typ"/>
</dbReference>
<evidence type="ECO:0000313" key="11">
    <source>
        <dbReference type="EMBL" id="AFK56542.1"/>
    </source>
</evidence>
<comment type="subcellular location">
    <subcellularLocation>
        <location evidence="8">Cytoplasm</location>
    </subcellularLocation>
</comment>
<dbReference type="HOGENOM" id="CLU_042529_4_4_5"/>
<dbReference type="InterPro" id="IPR045020">
    <property type="entry name" value="PRX_1cys"/>
</dbReference>
<protein>
    <recommendedName>
        <fullName evidence="8">Peroxiredoxin</fullName>
        <ecNumber evidence="8">1.11.1.24</ecNumber>
    </recommendedName>
    <alternativeName>
        <fullName evidence="8">Thioredoxin-dependent peroxiredoxin</fullName>
    </alternativeName>
</protein>
<accession>I3TUV4</accession>
<dbReference type="Proteomes" id="UP000005258">
    <property type="component" value="Plasmid pTM2"/>
</dbReference>
<dbReference type="Pfam" id="PF00578">
    <property type="entry name" value="AhpC-TSA"/>
    <property type="match status" value="1"/>
</dbReference>
<keyword evidence="6 8" id="KW-0676">Redox-active center</keyword>
<evidence type="ECO:0000313" key="12">
    <source>
        <dbReference type="Proteomes" id="UP000005258"/>
    </source>
</evidence>
<dbReference type="InterPro" id="IPR019479">
    <property type="entry name" value="Peroxiredoxin_C"/>
</dbReference>
<evidence type="ECO:0000256" key="9">
    <source>
        <dbReference type="PIRSR" id="PIRSR000239-1"/>
    </source>
</evidence>
<feature type="domain" description="Thioredoxin" evidence="10">
    <location>
        <begin position="8"/>
        <end position="163"/>
    </location>
</feature>
<evidence type="ECO:0000256" key="1">
    <source>
        <dbReference type="ARBA" id="ARBA00009796"/>
    </source>
</evidence>
<dbReference type="EC" id="1.11.1.24" evidence="8"/>
<keyword evidence="2 8" id="KW-0963">Cytoplasm</keyword>
<evidence type="ECO:0000256" key="6">
    <source>
        <dbReference type="ARBA" id="ARBA00023284"/>
    </source>
</evidence>
<name>I3TUV4_TISMK</name>
<evidence type="ECO:0000256" key="8">
    <source>
        <dbReference type="HAMAP-Rule" id="MF_00401"/>
    </source>
</evidence>
<dbReference type="GO" id="GO:0045454">
    <property type="term" value="P:cell redox homeostasis"/>
    <property type="evidence" value="ECO:0007669"/>
    <property type="project" value="TreeGrafter"/>
</dbReference>
<feature type="binding site" evidence="8">
    <location>
        <position position="126"/>
    </location>
    <ligand>
        <name>substrate</name>
    </ligand>
</feature>
<keyword evidence="11" id="KW-0614">Plasmid</keyword>
<dbReference type="GO" id="GO:0006979">
    <property type="term" value="P:response to oxidative stress"/>
    <property type="evidence" value="ECO:0007669"/>
    <property type="project" value="TreeGrafter"/>
</dbReference>
<evidence type="ECO:0000256" key="2">
    <source>
        <dbReference type="ARBA" id="ARBA00022490"/>
    </source>
</evidence>
<keyword evidence="5 8" id="KW-0560">Oxidoreductase</keyword>
<dbReference type="PROSITE" id="PS51352">
    <property type="entry name" value="THIOREDOXIN_2"/>
    <property type="match status" value="1"/>
</dbReference>
<dbReference type="PANTHER" id="PTHR10681">
    <property type="entry name" value="THIOREDOXIN PEROXIDASE"/>
    <property type="match status" value="1"/>
</dbReference>
<dbReference type="GO" id="GO:0008379">
    <property type="term" value="F:thioredoxin peroxidase activity"/>
    <property type="evidence" value="ECO:0007669"/>
    <property type="project" value="TreeGrafter"/>
</dbReference>
<comment type="similarity">
    <text evidence="7 8">Belongs to the peroxiredoxin family. Prx6 subfamily.</text>
</comment>
<dbReference type="CDD" id="cd03016">
    <property type="entry name" value="PRX_1cys"/>
    <property type="match status" value="1"/>
</dbReference>
<dbReference type="RefSeq" id="WP_014753294.1">
    <property type="nucleotide sequence ID" value="NC_017966.1"/>
</dbReference>
<evidence type="ECO:0000256" key="4">
    <source>
        <dbReference type="ARBA" id="ARBA00022862"/>
    </source>
</evidence>
<dbReference type="EMBL" id="CP003238">
    <property type="protein sequence ID" value="AFK56542.1"/>
    <property type="molecule type" value="Genomic_DNA"/>
</dbReference>
<dbReference type="InterPro" id="IPR000866">
    <property type="entry name" value="AhpC/TSA"/>
</dbReference>
<dbReference type="InterPro" id="IPR036249">
    <property type="entry name" value="Thioredoxin-like_sf"/>
</dbReference>
<dbReference type="PIRSF" id="PIRSF000239">
    <property type="entry name" value="AHPC"/>
    <property type="match status" value="1"/>
</dbReference>
<dbReference type="Pfam" id="PF10417">
    <property type="entry name" value="1-cysPrx_C"/>
    <property type="match status" value="1"/>
</dbReference>
<keyword evidence="3 8" id="KW-0575">Peroxidase</keyword>
<comment type="catalytic activity">
    <reaction evidence="8">
        <text>a hydroperoxide + [thioredoxin]-dithiol = an alcohol + [thioredoxin]-disulfide + H2O</text>
        <dbReference type="Rhea" id="RHEA:62620"/>
        <dbReference type="Rhea" id="RHEA-COMP:10698"/>
        <dbReference type="Rhea" id="RHEA-COMP:10700"/>
        <dbReference type="ChEBI" id="CHEBI:15377"/>
        <dbReference type="ChEBI" id="CHEBI:29950"/>
        <dbReference type="ChEBI" id="CHEBI:30879"/>
        <dbReference type="ChEBI" id="CHEBI:35924"/>
        <dbReference type="ChEBI" id="CHEBI:50058"/>
        <dbReference type="EC" id="1.11.1.24"/>
    </reaction>
</comment>
<keyword evidence="12" id="KW-1185">Reference proteome</keyword>
<evidence type="ECO:0000256" key="3">
    <source>
        <dbReference type="ARBA" id="ARBA00022559"/>
    </source>
</evidence>
<reference evidence="11 12" key="1">
    <citation type="journal article" date="2012" name="J. Am. Chem. Soc.">
        <title>Bacterial biosynthesis and maturation of the didemnin anti-cancer agents.</title>
        <authorList>
            <person name="Xu Y."/>
            <person name="Kersten R.D."/>
            <person name="Nam S.J."/>
            <person name="Lu L."/>
            <person name="Al-Suwailem A.M."/>
            <person name="Zheng H."/>
            <person name="Fenical W."/>
            <person name="Dorrestein P.C."/>
            <person name="Moore B.S."/>
            <person name="Qian P.Y."/>
        </authorList>
    </citation>
    <scope>NUCLEOTIDE SEQUENCE [LARGE SCALE GENOMIC DNA]</scope>
    <source>
        <strain evidence="11 12">KA081020-065</strain>
    </source>
</reference>
<dbReference type="Gene3D" id="3.30.1020.10">
    <property type="entry name" value="Antioxidant, Horf6, Chain A, domain2"/>
    <property type="match status" value="1"/>
</dbReference>
<sequence>MTTTPGFPRLNEPAPHFEARTTHGPVSLASYRGRWLVLFAHPADFTPVCTTEFIAFARAHDRFQTLNCDLLGLSIDSVFAHLAWTRNISEKFGVEIPFPIIEDISMNVANAYGMVHPGAADTQAVRATFVIDPESRLRAMIYYPMSNGRSVEEILRLVTALQTSDTHGVATPEAWCPGAKVIVSPPKTAAEAEARAGQGYETTDWYFSQKSL</sequence>
<dbReference type="KEGG" id="tmo:TMO_b0534"/>
<comment type="subunit">
    <text evidence="8">Homodecamer. Pentamer of dimers that assemble into a ring structure.</text>
</comment>
<comment type="similarity">
    <text evidence="1">Belongs to the peroxiredoxin family. AhpC/Prx1 subfamily.</text>
</comment>